<reference evidence="3 4" key="1">
    <citation type="submission" date="2018-07" db="EMBL/GenBank/DDBJ databases">
        <title>Anaerosacharophilus polymeroproducens gen. nov. sp. nov., an anaerobic bacterium isolated from salt field.</title>
        <authorList>
            <person name="Kim W."/>
            <person name="Yang S.-H."/>
            <person name="Oh J."/>
            <person name="Lee J.-H."/>
            <person name="Kwon K.K."/>
        </authorList>
    </citation>
    <scope>NUCLEOTIDE SEQUENCE [LARGE SCALE GENOMIC DNA]</scope>
    <source>
        <strain evidence="3 4">MCWD5</strain>
    </source>
</reference>
<dbReference type="EMBL" id="QRCT01000034">
    <property type="protein sequence ID" value="RDU23160.1"/>
    <property type="molecule type" value="Genomic_DNA"/>
</dbReference>
<evidence type="ECO:0000256" key="1">
    <source>
        <dbReference type="SAM" id="MobiDB-lite"/>
    </source>
</evidence>
<dbReference type="InterPro" id="IPR011105">
    <property type="entry name" value="Cell_wall_hydrolase_SleB"/>
</dbReference>
<gene>
    <name evidence="3" type="ORF">DWV06_11445</name>
</gene>
<dbReference type="OrthoDB" id="9785345at2"/>
<dbReference type="Pfam" id="PF07486">
    <property type="entry name" value="Hydrolase_2"/>
    <property type="match status" value="1"/>
</dbReference>
<protein>
    <recommendedName>
        <fullName evidence="2">Cell wall hydrolase SleB domain-containing protein</fullName>
    </recommendedName>
</protein>
<comment type="caution">
    <text evidence="3">The sequence shown here is derived from an EMBL/GenBank/DDBJ whole genome shotgun (WGS) entry which is preliminary data.</text>
</comment>
<evidence type="ECO:0000313" key="3">
    <source>
        <dbReference type="EMBL" id="RDU23160.1"/>
    </source>
</evidence>
<feature type="region of interest" description="Disordered" evidence="1">
    <location>
        <begin position="1"/>
        <end position="53"/>
    </location>
</feature>
<dbReference type="InterPro" id="IPR042047">
    <property type="entry name" value="SleB_dom1"/>
</dbReference>
<dbReference type="GO" id="GO:0016787">
    <property type="term" value="F:hydrolase activity"/>
    <property type="evidence" value="ECO:0007669"/>
    <property type="project" value="InterPro"/>
</dbReference>
<dbReference type="Gene3D" id="1.10.10.2520">
    <property type="entry name" value="Cell wall hydrolase SleB, domain 1"/>
    <property type="match status" value="1"/>
</dbReference>
<keyword evidence="4" id="KW-1185">Reference proteome</keyword>
<organism evidence="3 4">
    <name type="scientific">Anaerosacchariphilus polymeriproducens</name>
    <dbReference type="NCBI Taxonomy" id="1812858"/>
    <lineage>
        <taxon>Bacteria</taxon>
        <taxon>Bacillati</taxon>
        <taxon>Bacillota</taxon>
        <taxon>Clostridia</taxon>
        <taxon>Lachnospirales</taxon>
        <taxon>Lachnospiraceae</taxon>
        <taxon>Anaerosacchariphilus</taxon>
    </lineage>
</organism>
<feature type="compositionally biased region" description="Basic and acidic residues" evidence="1">
    <location>
        <begin position="1"/>
        <end position="21"/>
    </location>
</feature>
<name>A0A371AUJ4_9FIRM</name>
<dbReference type="AlphaFoldDB" id="A0A371AUJ4"/>
<accession>A0A371AUJ4</accession>
<proteinExistence type="predicted"/>
<sequence>MKEDAIKEEENIQEEKLKEENLPEDNVPDVTEENVQDVSEENVQDENVQDENVQDECDNQECSNTQTNNAIQLPNNDYDVLVRIVEAEATGEDMKGKILVANVILNRVKHESFPNTVTDVVFETCGGSPQFSPTADGRFDSVRISEGSKEAVNRALAGEDFSNGALYFSARSHADPNNMSWFDTHLKWLFKYGGHEFYALKD</sequence>
<dbReference type="Proteomes" id="UP000255036">
    <property type="component" value="Unassembled WGS sequence"/>
</dbReference>
<feature type="domain" description="Cell wall hydrolase SleB" evidence="2">
    <location>
        <begin position="91"/>
        <end position="198"/>
    </location>
</feature>
<feature type="compositionally biased region" description="Acidic residues" evidence="1">
    <location>
        <begin position="22"/>
        <end position="53"/>
    </location>
</feature>
<evidence type="ECO:0000259" key="2">
    <source>
        <dbReference type="Pfam" id="PF07486"/>
    </source>
</evidence>
<evidence type="ECO:0000313" key="4">
    <source>
        <dbReference type="Proteomes" id="UP000255036"/>
    </source>
</evidence>